<sequence length="134" mass="15786">MPRVTVITGPTDVGKSHYVYEHYKEDYSGDHGSVMDRSKRSKRMICQYPELFRRISEHIHFETREKVAIKSGTHINLEIRNNFNSPVVISDETSEMRYTTFNKNVFISPNYGTNDVKRDAAFRDHLLKENRLKF</sequence>
<keyword evidence="2" id="KW-1185">Reference proteome</keyword>
<dbReference type="EMBL" id="PQFF01000199">
    <property type="protein sequence ID" value="RHZ75394.1"/>
    <property type="molecule type" value="Genomic_DNA"/>
</dbReference>
<protein>
    <submittedName>
        <fullName evidence="1">Uncharacterized protein</fullName>
    </submittedName>
</protein>
<organism evidence="1 2">
    <name type="scientific">Diversispora epigaea</name>
    <dbReference type="NCBI Taxonomy" id="1348612"/>
    <lineage>
        <taxon>Eukaryota</taxon>
        <taxon>Fungi</taxon>
        <taxon>Fungi incertae sedis</taxon>
        <taxon>Mucoromycota</taxon>
        <taxon>Glomeromycotina</taxon>
        <taxon>Glomeromycetes</taxon>
        <taxon>Diversisporales</taxon>
        <taxon>Diversisporaceae</taxon>
        <taxon>Diversispora</taxon>
    </lineage>
</organism>
<name>A0A397IQI7_9GLOM</name>
<dbReference type="AlphaFoldDB" id="A0A397IQI7"/>
<proteinExistence type="predicted"/>
<evidence type="ECO:0000313" key="1">
    <source>
        <dbReference type="EMBL" id="RHZ75394.1"/>
    </source>
</evidence>
<accession>A0A397IQI7</accession>
<gene>
    <name evidence="1" type="ORF">Glove_214g47</name>
</gene>
<comment type="caution">
    <text evidence="1">The sequence shown here is derived from an EMBL/GenBank/DDBJ whole genome shotgun (WGS) entry which is preliminary data.</text>
</comment>
<reference evidence="1 2" key="1">
    <citation type="submission" date="2018-08" db="EMBL/GenBank/DDBJ databases">
        <title>Genome and evolution of the arbuscular mycorrhizal fungus Diversispora epigaea (formerly Glomus versiforme) and its bacterial endosymbionts.</title>
        <authorList>
            <person name="Sun X."/>
            <person name="Fei Z."/>
            <person name="Harrison M."/>
        </authorList>
    </citation>
    <scope>NUCLEOTIDE SEQUENCE [LARGE SCALE GENOMIC DNA]</scope>
    <source>
        <strain evidence="1 2">IT104</strain>
    </source>
</reference>
<evidence type="ECO:0000313" key="2">
    <source>
        <dbReference type="Proteomes" id="UP000266861"/>
    </source>
</evidence>
<dbReference type="Proteomes" id="UP000266861">
    <property type="component" value="Unassembled WGS sequence"/>
</dbReference>